<sequence>MDREPEELQFVGFFGVFQESYKLVLSWRRIFSKIALALIFPLSLIFLFHIYISSILFAKIRRNEHELEYTPDGSAAEDRILSRLASEWTSYLLFKGVYLLGVLVFALLSTSAVVYTVACVYTAKDLTFHKVMAVVPKVWKRLMVTFLWTFLILLAYNTVTFLLAIALLVITGTSTAGVVALVIILLAYSAGLVYISVVWHLASVVSVLEDSCGIAAMQKSRVLIRGKLWLAIGIFLLLNLSFLAIEIAFKKLVAEGHRAGYGFGPRIGYGALLLSLLCLLILLGLVIQTVIYFVCKSFHHESIDKSSLADHLEVYLGEYVPLRGKDVQMEQYHV</sequence>
<evidence type="ECO:0000256" key="1">
    <source>
        <dbReference type="SAM" id="Phobius"/>
    </source>
</evidence>
<feature type="transmembrane region" description="Helical" evidence="1">
    <location>
        <begin position="176"/>
        <end position="208"/>
    </location>
</feature>
<name>A0AB40CGF8_DIOCR</name>
<keyword evidence="1" id="KW-1133">Transmembrane helix</keyword>
<dbReference type="PANTHER" id="PTHR33133">
    <property type="entry name" value="OS08G0107100 PROTEIN-RELATED"/>
    <property type="match status" value="1"/>
</dbReference>
<feature type="transmembrane region" description="Helical" evidence="1">
    <location>
        <begin position="269"/>
        <end position="295"/>
    </location>
</feature>
<keyword evidence="1" id="KW-0472">Membrane</keyword>
<proteinExistence type="predicted"/>
<keyword evidence="2" id="KW-1185">Reference proteome</keyword>
<dbReference type="RefSeq" id="XP_039139027.1">
    <property type="nucleotide sequence ID" value="XM_039283093.1"/>
</dbReference>
<evidence type="ECO:0000313" key="3">
    <source>
        <dbReference type="RefSeq" id="XP_039139027.1"/>
    </source>
</evidence>
<feature type="transmembrane region" description="Helical" evidence="1">
    <location>
        <begin position="142"/>
        <end position="170"/>
    </location>
</feature>
<organism evidence="2 3">
    <name type="scientific">Dioscorea cayennensis subsp. rotundata</name>
    <name type="common">White Guinea yam</name>
    <name type="synonym">Dioscorea rotundata</name>
    <dbReference type="NCBI Taxonomy" id="55577"/>
    <lineage>
        <taxon>Eukaryota</taxon>
        <taxon>Viridiplantae</taxon>
        <taxon>Streptophyta</taxon>
        <taxon>Embryophyta</taxon>
        <taxon>Tracheophyta</taxon>
        <taxon>Spermatophyta</taxon>
        <taxon>Magnoliopsida</taxon>
        <taxon>Liliopsida</taxon>
        <taxon>Dioscoreales</taxon>
        <taxon>Dioscoreaceae</taxon>
        <taxon>Dioscorea</taxon>
    </lineage>
</organism>
<protein>
    <submittedName>
        <fullName evidence="3">Uncharacterized protein LOC120276369</fullName>
    </submittedName>
</protein>
<dbReference type="PANTHER" id="PTHR33133:SF5">
    <property type="entry name" value="OS08G0107100 PROTEIN"/>
    <property type="match status" value="1"/>
</dbReference>
<dbReference type="GeneID" id="120276369"/>
<feature type="transmembrane region" description="Helical" evidence="1">
    <location>
        <begin position="228"/>
        <end position="249"/>
    </location>
</feature>
<dbReference type="AlphaFoldDB" id="A0AB40CGF8"/>
<evidence type="ECO:0000313" key="2">
    <source>
        <dbReference type="Proteomes" id="UP001515500"/>
    </source>
</evidence>
<keyword evidence="1" id="KW-0812">Transmembrane</keyword>
<gene>
    <name evidence="3" type="primary">LOC120276369</name>
</gene>
<accession>A0AB40CGF8</accession>
<reference evidence="3" key="1">
    <citation type="submission" date="2025-08" db="UniProtKB">
        <authorList>
            <consortium name="RefSeq"/>
        </authorList>
    </citation>
    <scope>IDENTIFICATION</scope>
</reference>
<dbReference type="Proteomes" id="UP001515500">
    <property type="component" value="Chromosome 14"/>
</dbReference>
<feature type="transmembrane region" description="Helical" evidence="1">
    <location>
        <begin position="30"/>
        <end position="52"/>
    </location>
</feature>
<feature type="transmembrane region" description="Helical" evidence="1">
    <location>
        <begin position="97"/>
        <end position="121"/>
    </location>
</feature>